<dbReference type="STRING" id="177199.A0A420YJQ4"/>
<organism evidence="2 3">
    <name type="scientific">Coniochaeta pulveracea</name>
    <dbReference type="NCBI Taxonomy" id="177199"/>
    <lineage>
        <taxon>Eukaryota</taxon>
        <taxon>Fungi</taxon>
        <taxon>Dikarya</taxon>
        <taxon>Ascomycota</taxon>
        <taxon>Pezizomycotina</taxon>
        <taxon>Sordariomycetes</taxon>
        <taxon>Sordariomycetidae</taxon>
        <taxon>Coniochaetales</taxon>
        <taxon>Coniochaetaceae</taxon>
        <taxon>Coniochaeta</taxon>
    </lineage>
</organism>
<accession>A0A420YJQ4</accession>
<feature type="compositionally biased region" description="Low complexity" evidence="1">
    <location>
        <begin position="1"/>
        <end position="12"/>
    </location>
</feature>
<gene>
    <name evidence="2" type="ORF">DL546_008991</name>
</gene>
<dbReference type="EMBL" id="QVQW01000006">
    <property type="protein sequence ID" value="RKU48119.1"/>
    <property type="molecule type" value="Genomic_DNA"/>
</dbReference>
<dbReference type="PANTHER" id="PTHR12652">
    <property type="entry name" value="PEROXISOMAL BIOGENESIS FACTOR 11"/>
    <property type="match status" value="1"/>
</dbReference>
<dbReference type="Proteomes" id="UP000275385">
    <property type="component" value="Unassembled WGS sequence"/>
</dbReference>
<evidence type="ECO:0000256" key="1">
    <source>
        <dbReference type="SAM" id="MobiDB-lite"/>
    </source>
</evidence>
<name>A0A420YJQ4_9PEZI</name>
<comment type="caution">
    <text evidence="2">The sequence shown here is derived from an EMBL/GenBank/DDBJ whole genome shotgun (WGS) entry which is preliminary data.</text>
</comment>
<evidence type="ECO:0000313" key="2">
    <source>
        <dbReference type="EMBL" id="RKU48119.1"/>
    </source>
</evidence>
<dbReference type="OrthoDB" id="10005898at2759"/>
<feature type="region of interest" description="Disordered" evidence="1">
    <location>
        <begin position="1"/>
        <end position="44"/>
    </location>
</feature>
<proteinExistence type="predicted"/>
<keyword evidence="3" id="KW-1185">Reference proteome</keyword>
<reference evidence="2 3" key="1">
    <citation type="submission" date="2018-08" db="EMBL/GenBank/DDBJ databases">
        <title>Draft genome of the lignicolous fungus Coniochaeta pulveracea.</title>
        <authorList>
            <person name="Borstlap C.J."/>
            <person name="De Witt R.N."/>
            <person name="Botha A."/>
            <person name="Volschenk H."/>
        </authorList>
    </citation>
    <scope>NUCLEOTIDE SEQUENCE [LARGE SCALE GENOMIC DNA]</scope>
    <source>
        <strain evidence="2 3">CAB683</strain>
    </source>
</reference>
<sequence length="323" mass="34627">MSSEATSATSSSVADLPTGEPIPSSATAPLPPKNSSPLTVPSLPRVPSARQIDGFLDHLQRCMSTPSGIDTVLLFICYTSRLGSSVLSSLATRVLHRSAAEWIALITANKTTTVVLSTDKPRATRAAAASLVLASRLKNLSGLLSEARTMLRLWALLGMYGWAKRLISQSLAARRKRGAGAGEKTAGEEVKEVVKQTTLDSAIAYSQLLVCIVFQALENGAYLSSKGVMGWSQEKQNWANKWSARLWGVYVGIDLGRLAAEALNGQKGGITPQWKDNLVRQMAWAPLTMHWGSDKGVVPDWMVGALASIPGVLQMRELWAATA</sequence>
<evidence type="ECO:0008006" key="4">
    <source>
        <dbReference type="Google" id="ProtNLM"/>
    </source>
</evidence>
<protein>
    <recommendedName>
        <fullName evidence="4">Peroxin 11c</fullName>
    </recommendedName>
</protein>
<dbReference type="PANTHER" id="PTHR12652:SF25">
    <property type="entry name" value="MICROBODY (PEROXISOME) PROLIFERATION PROTEIN PEROXIN 11C (EUROFUNG)"/>
    <property type="match status" value="1"/>
</dbReference>
<dbReference type="AlphaFoldDB" id="A0A420YJQ4"/>
<evidence type="ECO:0000313" key="3">
    <source>
        <dbReference type="Proteomes" id="UP000275385"/>
    </source>
</evidence>